<comment type="caution">
    <text evidence="1">The sequence shown here is derived from an EMBL/GenBank/DDBJ whole genome shotgun (WGS) entry which is preliminary data.</text>
</comment>
<dbReference type="AlphaFoldDB" id="A0A7J7VBG8"/>
<keyword evidence="2" id="KW-1185">Reference proteome</keyword>
<dbReference type="EMBL" id="JACAGB010000015">
    <property type="protein sequence ID" value="KAF6322527.1"/>
    <property type="molecule type" value="Genomic_DNA"/>
</dbReference>
<protein>
    <submittedName>
        <fullName evidence="1">Uncharacterized protein</fullName>
    </submittedName>
</protein>
<dbReference type="Proteomes" id="UP000558488">
    <property type="component" value="Unassembled WGS sequence"/>
</dbReference>
<organism evidence="1 2">
    <name type="scientific">Pipistrellus kuhlii</name>
    <name type="common">Kuhl's pipistrelle</name>
    <dbReference type="NCBI Taxonomy" id="59472"/>
    <lineage>
        <taxon>Eukaryota</taxon>
        <taxon>Metazoa</taxon>
        <taxon>Chordata</taxon>
        <taxon>Craniata</taxon>
        <taxon>Vertebrata</taxon>
        <taxon>Euteleostomi</taxon>
        <taxon>Mammalia</taxon>
        <taxon>Eutheria</taxon>
        <taxon>Laurasiatheria</taxon>
        <taxon>Chiroptera</taxon>
        <taxon>Yangochiroptera</taxon>
        <taxon>Vespertilionidae</taxon>
        <taxon>Pipistrellus</taxon>
    </lineage>
</organism>
<reference evidence="1 2" key="1">
    <citation type="journal article" date="2020" name="Nature">
        <title>Six reference-quality genomes reveal evolution of bat adaptations.</title>
        <authorList>
            <person name="Jebb D."/>
            <person name="Huang Z."/>
            <person name="Pippel M."/>
            <person name="Hughes G.M."/>
            <person name="Lavrichenko K."/>
            <person name="Devanna P."/>
            <person name="Winkler S."/>
            <person name="Jermiin L.S."/>
            <person name="Skirmuntt E.C."/>
            <person name="Katzourakis A."/>
            <person name="Burkitt-Gray L."/>
            <person name="Ray D.A."/>
            <person name="Sullivan K.A.M."/>
            <person name="Roscito J.G."/>
            <person name="Kirilenko B.M."/>
            <person name="Davalos L.M."/>
            <person name="Corthals A.P."/>
            <person name="Power M.L."/>
            <person name="Jones G."/>
            <person name="Ransome R.D."/>
            <person name="Dechmann D.K.N."/>
            <person name="Locatelli A.G."/>
            <person name="Puechmaille S.J."/>
            <person name="Fedrigo O."/>
            <person name="Jarvis E.D."/>
            <person name="Hiller M."/>
            <person name="Vernes S.C."/>
            <person name="Myers E.W."/>
            <person name="Teeling E.C."/>
        </authorList>
    </citation>
    <scope>NUCLEOTIDE SEQUENCE [LARGE SCALE GENOMIC DNA]</scope>
    <source>
        <strain evidence="1">MPipKuh1</strain>
        <tissue evidence="1">Flight muscle</tissue>
    </source>
</reference>
<name>A0A7J7VBG8_PIPKU</name>
<gene>
    <name evidence="1" type="ORF">mPipKuh1_008525</name>
</gene>
<proteinExistence type="predicted"/>
<evidence type="ECO:0000313" key="2">
    <source>
        <dbReference type="Proteomes" id="UP000558488"/>
    </source>
</evidence>
<evidence type="ECO:0000313" key="1">
    <source>
        <dbReference type="EMBL" id="KAF6322527.1"/>
    </source>
</evidence>
<sequence>MPASPSRSCILFPVTRVPPPAHHPAQALPEVPPPHLPMYWLAWSPRKAVSMAPEPPGQLPPTSQSCLRQVRDQAVLATPSPWRPPWTLEGCGHADHQAERCTEVWWPPPRSRQDGPQELIWRGFCSGTEAWRLPGAGPVDLPTRGSVRVPGHPCPRRSVQMLCEALCQGLPWSHCALTWNKSLDSSWDLL</sequence>
<accession>A0A7J7VBG8</accession>